<feature type="transmembrane region" description="Helical" evidence="6">
    <location>
        <begin position="127"/>
        <end position="144"/>
    </location>
</feature>
<feature type="transmembrane region" description="Helical" evidence="6">
    <location>
        <begin position="247"/>
        <end position="265"/>
    </location>
</feature>
<feature type="transmembrane region" description="Helical" evidence="6">
    <location>
        <begin position="150"/>
        <end position="171"/>
    </location>
</feature>
<evidence type="ECO:0000313" key="7">
    <source>
        <dbReference type="EMBL" id="EMY32333.1"/>
    </source>
</evidence>
<keyword evidence="5 6" id="KW-0472">Membrane</keyword>
<reference evidence="7 8" key="1">
    <citation type="journal article" date="2013" name="Genome Announc.">
        <title>Draft Genome Sequence of Arthrobacter crystallopoietes Strain BAB-32, Revealing Genes for Bioremediation.</title>
        <authorList>
            <person name="Joshi M.N."/>
            <person name="Pandit A.S."/>
            <person name="Sharma A."/>
            <person name="Pandya R.V."/>
            <person name="Desai S.M."/>
            <person name="Saxena A.K."/>
            <person name="Bagatharia S.B."/>
        </authorList>
    </citation>
    <scope>NUCLEOTIDE SEQUENCE [LARGE SCALE GENOMIC DNA]</scope>
    <source>
        <strain evidence="7 8">BAB-32</strain>
    </source>
</reference>
<evidence type="ECO:0000256" key="2">
    <source>
        <dbReference type="ARBA" id="ARBA00007524"/>
    </source>
</evidence>
<organism evidence="7 8">
    <name type="scientific">Arthrobacter crystallopoietes BAB-32</name>
    <dbReference type="NCBI Taxonomy" id="1246476"/>
    <lineage>
        <taxon>Bacteria</taxon>
        <taxon>Bacillati</taxon>
        <taxon>Actinomycetota</taxon>
        <taxon>Actinomycetes</taxon>
        <taxon>Micrococcales</taxon>
        <taxon>Micrococcaceae</taxon>
        <taxon>Crystallibacter</taxon>
    </lineage>
</organism>
<feature type="transmembrane region" description="Helical" evidence="6">
    <location>
        <begin position="271"/>
        <end position="293"/>
    </location>
</feature>
<keyword evidence="3 6" id="KW-0812">Transmembrane</keyword>
<comment type="caution">
    <text evidence="7">The sequence shown here is derived from an EMBL/GenBank/DDBJ whole genome shotgun (WGS) entry which is preliminary data.</text>
</comment>
<evidence type="ECO:0000256" key="6">
    <source>
        <dbReference type="SAM" id="Phobius"/>
    </source>
</evidence>
<feature type="transmembrane region" description="Helical" evidence="6">
    <location>
        <begin position="183"/>
        <end position="202"/>
    </location>
</feature>
<keyword evidence="8" id="KW-1185">Reference proteome</keyword>
<dbReference type="EMBL" id="ANPE02000289">
    <property type="protein sequence ID" value="EMY32333.1"/>
    <property type="molecule type" value="Genomic_DNA"/>
</dbReference>
<name>N1V279_9MICC</name>
<gene>
    <name evidence="7" type="ORF">D477_020738</name>
</gene>
<comment type="similarity">
    <text evidence="2">Belongs to the TspO/BZRP family.</text>
</comment>
<comment type="subcellular location">
    <subcellularLocation>
        <location evidence="1">Membrane</location>
        <topology evidence="1">Multi-pass membrane protein</topology>
    </subcellularLocation>
</comment>
<dbReference type="AlphaFoldDB" id="N1V279"/>
<feature type="transmembrane region" description="Helical" evidence="6">
    <location>
        <begin position="222"/>
        <end position="240"/>
    </location>
</feature>
<evidence type="ECO:0000256" key="4">
    <source>
        <dbReference type="ARBA" id="ARBA00022989"/>
    </source>
</evidence>
<dbReference type="Gene3D" id="1.20.1260.100">
    <property type="entry name" value="TspO/MBR protein"/>
    <property type="match status" value="1"/>
</dbReference>
<dbReference type="InterPro" id="IPR038330">
    <property type="entry name" value="TspO/MBR-related_sf"/>
</dbReference>
<proteinExistence type="inferred from homology"/>
<dbReference type="InterPro" id="IPR004307">
    <property type="entry name" value="TspO_MBR"/>
</dbReference>
<sequence>MLRPAINAVRPAIDAVRPAVEAVRPALRTASPYLRRTREVLGTDLARQCAVTLGLLFSLVAAAGGSGQFGGTAIKDAAGGAYSTEFTLLAPDGPAFSIWSPIYLGLAAYTVFQWLPGQREALRQRAVGWLVAASLLLNGIWIVSAQAGLVGLSLVVMAGLLGVLLVAMRVLNRHPAGTRAEVCLVDVPVGLYTGWILVAAGANAASWFTVHGIDLFGWGADVWAVITIAAVSFTGAVVAMSGRGRMSAALALCWGLGWLIIARWFGEPGSVPVAVAAGFGLFFVLMCGGSRTFRVGHEERRAIRQGYVPEI</sequence>
<evidence type="ECO:0000256" key="5">
    <source>
        <dbReference type="ARBA" id="ARBA00023136"/>
    </source>
</evidence>
<accession>N1V279</accession>
<dbReference type="Proteomes" id="UP000010729">
    <property type="component" value="Unassembled WGS sequence"/>
</dbReference>
<protein>
    <submittedName>
        <fullName evidence="7">Integral membrane protein</fullName>
    </submittedName>
</protein>
<keyword evidence="4 6" id="KW-1133">Transmembrane helix</keyword>
<feature type="transmembrane region" description="Helical" evidence="6">
    <location>
        <begin position="96"/>
        <end position="115"/>
    </location>
</feature>
<feature type="transmembrane region" description="Helical" evidence="6">
    <location>
        <begin position="45"/>
        <end position="65"/>
    </location>
</feature>
<evidence type="ECO:0000256" key="1">
    <source>
        <dbReference type="ARBA" id="ARBA00004141"/>
    </source>
</evidence>
<evidence type="ECO:0000256" key="3">
    <source>
        <dbReference type="ARBA" id="ARBA00022692"/>
    </source>
</evidence>
<dbReference type="Pfam" id="PF03073">
    <property type="entry name" value="TspO_MBR"/>
    <property type="match status" value="1"/>
</dbReference>
<evidence type="ECO:0000313" key="8">
    <source>
        <dbReference type="Proteomes" id="UP000010729"/>
    </source>
</evidence>